<evidence type="ECO:0000313" key="1">
    <source>
        <dbReference type="EMBL" id="MDR6511520.1"/>
    </source>
</evidence>
<dbReference type="RefSeq" id="WP_309805390.1">
    <property type="nucleotide sequence ID" value="NZ_JAVDRD010000005.1"/>
</dbReference>
<protein>
    <recommendedName>
        <fullName evidence="3">NinB protein</fullName>
    </recommendedName>
</protein>
<name>A0ABU1MME7_9SPHN</name>
<comment type="caution">
    <text evidence="1">The sequence shown here is derived from an EMBL/GenBank/DDBJ whole genome shotgun (WGS) entry which is preliminary data.</text>
</comment>
<dbReference type="Proteomes" id="UP001184150">
    <property type="component" value="Unassembled WGS sequence"/>
</dbReference>
<reference evidence="1 2" key="1">
    <citation type="submission" date="2023-07" db="EMBL/GenBank/DDBJ databases">
        <title>Sorghum-associated microbial communities from plants grown in Nebraska, USA.</title>
        <authorList>
            <person name="Schachtman D."/>
        </authorList>
    </citation>
    <scope>NUCLEOTIDE SEQUENCE [LARGE SCALE GENOMIC DNA]</scope>
    <source>
        <strain evidence="1 2">DS1027</strain>
    </source>
</reference>
<evidence type="ECO:0000313" key="2">
    <source>
        <dbReference type="Proteomes" id="UP001184150"/>
    </source>
</evidence>
<dbReference type="EMBL" id="JAVDRD010000005">
    <property type="protein sequence ID" value="MDR6511520.1"/>
    <property type="molecule type" value="Genomic_DNA"/>
</dbReference>
<organism evidence="1 2">
    <name type="scientific">Novosphingobium capsulatum</name>
    <dbReference type="NCBI Taxonomy" id="13688"/>
    <lineage>
        <taxon>Bacteria</taxon>
        <taxon>Pseudomonadati</taxon>
        <taxon>Pseudomonadota</taxon>
        <taxon>Alphaproteobacteria</taxon>
        <taxon>Sphingomonadales</taxon>
        <taxon>Sphingomonadaceae</taxon>
        <taxon>Novosphingobium</taxon>
    </lineage>
</organism>
<proteinExistence type="predicted"/>
<sequence length="147" mass="16590">MAETEPLLFRVQLGALRPINGAAADALKTLADGSMVRIDIKRTQGNIKRMAWYWVMLKIALDNLEDAFDGPVTTQMLHKWLKREAGLAKPIISRKTGDVIDYDYDSIAFHNMPEHQRTEFIDFAIRVLAKRLGCHPEVLASEAQRAA</sequence>
<keyword evidence="2" id="KW-1185">Reference proteome</keyword>
<gene>
    <name evidence="1" type="ORF">J2792_002392</name>
</gene>
<accession>A0ABU1MME7</accession>
<evidence type="ECO:0008006" key="3">
    <source>
        <dbReference type="Google" id="ProtNLM"/>
    </source>
</evidence>